<gene>
    <name evidence="1" type="ORF">M404DRAFT_647606</name>
</gene>
<dbReference type="HOGENOM" id="CLU_2528355_0_0_1"/>
<dbReference type="InParanoid" id="A0A0C3JZR7"/>
<proteinExistence type="predicted"/>
<accession>A0A0C3JZR7</accession>
<organism evidence="1 2">
    <name type="scientific">Pisolithus tinctorius Marx 270</name>
    <dbReference type="NCBI Taxonomy" id="870435"/>
    <lineage>
        <taxon>Eukaryota</taxon>
        <taxon>Fungi</taxon>
        <taxon>Dikarya</taxon>
        <taxon>Basidiomycota</taxon>
        <taxon>Agaricomycotina</taxon>
        <taxon>Agaricomycetes</taxon>
        <taxon>Agaricomycetidae</taxon>
        <taxon>Boletales</taxon>
        <taxon>Sclerodermatineae</taxon>
        <taxon>Pisolithaceae</taxon>
        <taxon>Pisolithus</taxon>
    </lineage>
</organism>
<reference evidence="1 2" key="1">
    <citation type="submission" date="2014-04" db="EMBL/GenBank/DDBJ databases">
        <authorList>
            <consortium name="DOE Joint Genome Institute"/>
            <person name="Kuo A."/>
            <person name="Kohler A."/>
            <person name="Costa M.D."/>
            <person name="Nagy L.G."/>
            <person name="Floudas D."/>
            <person name="Copeland A."/>
            <person name="Barry K.W."/>
            <person name="Cichocki N."/>
            <person name="Veneault-Fourrey C."/>
            <person name="LaButti K."/>
            <person name="Lindquist E.A."/>
            <person name="Lipzen A."/>
            <person name="Lundell T."/>
            <person name="Morin E."/>
            <person name="Murat C."/>
            <person name="Sun H."/>
            <person name="Tunlid A."/>
            <person name="Henrissat B."/>
            <person name="Grigoriev I.V."/>
            <person name="Hibbett D.S."/>
            <person name="Martin F."/>
            <person name="Nordberg H.P."/>
            <person name="Cantor M.N."/>
            <person name="Hua S.X."/>
        </authorList>
    </citation>
    <scope>NUCLEOTIDE SEQUENCE [LARGE SCALE GENOMIC DNA]</scope>
    <source>
        <strain evidence="1 2">Marx 270</strain>
    </source>
</reference>
<sequence length="84" mass="9434">MQGYTSMAPPFTPPLGHRLLCKRGIHHFQILQFLHLPVLLIRQGHSSCDGECVSVLFQGRHYVVLKEKARGVWVLQAVTGSTHC</sequence>
<keyword evidence="2" id="KW-1185">Reference proteome</keyword>
<evidence type="ECO:0000313" key="2">
    <source>
        <dbReference type="Proteomes" id="UP000054217"/>
    </source>
</evidence>
<evidence type="ECO:0000313" key="1">
    <source>
        <dbReference type="EMBL" id="KIO02847.1"/>
    </source>
</evidence>
<dbReference type="Proteomes" id="UP000054217">
    <property type="component" value="Unassembled WGS sequence"/>
</dbReference>
<dbReference type="EMBL" id="KN831980">
    <property type="protein sequence ID" value="KIO02847.1"/>
    <property type="molecule type" value="Genomic_DNA"/>
</dbReference>
<reference evidence="2" key="2">
    <citation type="submission" date="2015-01" db="EMBL/GenBank/DDBJ databases">
        <title>Evolutionary Origins and Diversification of the Mycorrhizal Mutualists.</title>
        <authorList>
            <consortium name="DOE Joint Genome Institute"/>
            <consortium name="Mycorrhizal Genomics Consortium"/>
            <person name="Kohler A."/>
            <person name="Kuo A."/>
            <person name="Nagy L.G."/>
            <person name="Floudas D."/>
            <person name="Copeland A."/>
            <person name="Barry K.W."/>
            <person name="Cichocki N."/>
            <person name="Veneault-Fourrey C."/>
            <person name="LaButti K."/>
            <person name="Lindquist E.A."/>
            <person name="Lipzen A."/>
            <person name="Lundell T."/>
            <person name="Morin E."/>
            <person name="Murat C."/>
            <person name="Riley R."/>
            <person name="Ohm R."/>
            <person name="Sun H."/>
            <person name="Tunlid A."/>
            <person name="Henrissat B."/>
            <person name="Grigoriev I.V."/>
            <person name="Hibbett D.S."/>
            <person name="Martin F."/>
        </authorList>
    </citation>
    <scope>NUCLEOTIDE SEQUENCE [LARGE SCALE GENOMIC DNA]</scope>
    <source>
        <strain evidence="2">Marx 270</strain>
    </source>
</reference>
<dbReference type="AlphaFoldDB" id="A0A0C3JZR7"/>
<name>A0A0C3JZR7_PISTI</name>
<protein>
    <submittedName>
        <fullName evidence="1">Uncharacterized protein</fullName>
    </submittedName>
</protein>